<dbReference type="OrthoDB" id="9798468at2"/>
<gene>
    <name evidence="7" type="primary">lptG</name>
    <name evidence="7" type="ORF">FJQ54_09115</name>
</gene>
<keyword evidence="3 6" id="KW-0812">Transmembrane</keyword>
<reference evidence="7 8" key="1">
    <citation type="submission" date="2019-06" db="EMBL/GenBank/DDBJ databases">
        <authorList>
            <person name="Lee I."/>
            <person name="Jang G.I."/>
            <person name="Hwang C.Y."/>
        </authorList>
    </citation>
    <scope>NUCLEOTIDE SEQUENCE [LARGE SCALE GENOMIC DNA]</scope>
    <source>
        <strain evidence="7 8">PAMC 28131</strain>
    </source>
</reference>
<dbReference type="PANTHER" id="PTHR33529">
    <property type="entry name" value="SLR0882 PROTEIN-RELATED"/>
    <property type="match status" value="1"/>
</dbReference>
<dbReference type="NCBIfam" id="TIGR04408">
    <property type="entry name" value="LptG_lptG"/>
    <property type="match status" value="1"/>
</dbReference>
<comment type="caution">
    <text evidence="7">The sequence shown here is derived from an EMBL/GenBank/DDBJ whole genome shotgun (WGS) entry which is preliminary data.</text>
</comment>
<accession>A0A501XL82</accession>
<proteinExistence type="predicted"/>
<dbReference type="Pfam" id="PF03739">
    <property type="entry name" value="LptF_LptG"/>
    <property type="match status" value="1"/>
</dbReference>
<evidence type="ECO:0000256" key="4">
    <source>
        <dbReference type="ARBA" id="ARBA00022989"/>
    </source>
</evidence>
<evidence type="ECO:0000256" key="5">
    <source>
        <dbReference type="ARBA" id="ARBA00023136"/>
    </source>
</evidence>
<dbReference type="GO" id="GO:0055085">
    <property type="term" value="P:transmembrane transport"/>
    <property type="evidence" value="ECO:0007669"/>
    <property type="project" value="InterPro"/>
</dbReference>
<keyword evidence="8" id="KW-1185">Reference proteome</keyword>
<evidence type="ECO:0000256" key="6">
    <source>
        <dbReference type="SAM" id="Phobius"/>
    </source>
</evidence>
<name>A0A501XL82_9SPHN</name>
<evidence type="ECO:0000313" key="8">
    <source>
        <dbReference type="Proteomes" id="UP000319897"/>
    </source>
</evidence>
<dbReference type="EMBL" id="VFSU01000024">
    <property type="protein sequence ID" value="TPE61053.1"/>
    <property type="molecule type" value="Genomic_DNA"/>
</dbReference>
<dbReference type="RefSeq" id="WP_140928111.1">
    <property type="nucleotide sequence ID" value="NZ_VFSU01000024.1"/>
</dbReference>
<dbReference type="GO" id="GO:0043190">
    <property type="term" value="C:ATP-binding cassette (ABC) transporter complex"/>
    <property type="evidence" value="ECO:0007669"/>
    <property type="project" value="InterPro"/>
</dbReference>
<feature type="transmembrane region" description="Helical" evidence="6">
    <location>
        <begin position="342"/>
        <end position="360"/>
    </location>
</feature>
<evidence type="ECO:0000256" key="3">
    <source>
        <dbReference type="ARBA" id="ARBA00022692"/>
    </source>
</evidence>
<keyword evidence="4 6" id="KW-1133">Transmembrane helix</keyword>
<feature type="transmembrane region" description="Helical" evidence="6">
    <location>
        <begin position="107"/>
        <end position="125"/>
    </location>
</feature>
<dbReference type="PANTHER" id="PTHR33529:SF2">
    <property type="entry name" value="LIPOPOLYSACCHARIDE EXPORT SYSTEM PERMEASE PROTEIN LPTG"/>
    <property type="match status" value="1"/>
</dbReference>
<evidence type="ECO:0000313" key="7">
    <source>
        <dbReference type="EMBL" id="TPE61053.1"/>
    </source>
</evidence>
<feature type="transmembrane region" description="Helical" evidence="6">
    <location>
        <begin position="67"/>
        <end position="86"/>
    </location>
</feature>
<protein>
    <submittedName>
        <fullName evidence="7">LPS export ABC transporter permease LptG</fullName>
    </submittedName>
</protein>
<evidence type="ECO:0000256" key="2">
    <source>
        <dbReference type="ARBA" id="ARBA00022475"/>
    </source>
</evidence>
<dbReference type="Proteomes" id="UP000319897">
    <property type="component" value="Unassembled WGS sequence"/>
</dbReference>
<dbReference type="GO" id="GO:0015920">
    <property type="term" value="P:lipopolysaccharide transport"/>
    <property type="evidence" value="ECO:0007669"/>
    <property type="project" value="TreeGrafter"/>
</dbReference>
<organism evidence="7 8">
    <name type="scientific">Sandaracinobacter neustonicus</name>
    <dbReference type="NCBI Taxonomy" id="1715348"/>
    <lineage>
        <taxon>Bacteria</taxon>
        <taxon>Pseudomonadati</taxon>
        <taxon>Pseudomonadota</taxon>
        <taxon>Alphaproteobacteria</taxon>
        <taxon>Sphingomonadales</taxon>
        <taxon>Sphingosinicellaceae</taxon>
        <taxon>Sandaracinobacter</taxon>
    </lineage>
</organism>
<dbReference type="InterPro" id="IPR005495">
    <property type="entry name" value="LptG/LptF_permease"/>
</dbReference>
<feature type="transmembrane region" description="Helical" evidence="6">
    <location>
        <begin position="282"/>
        <end position="302"/>
    </location>
</feature>
<comment type="subcellular location">
    <subcellularLocation>
        <location evidence="1">Cell membrane</location>
        <topology evidence="1">Multi-pass membrane protein</topology>
    </subcellularLocation>
</comment>
<feature type="transmembrane region" description="Helical" evidence="6">
    <location>
        <begin position="309"/>
        <end position="330"/>
    </location>
</feature>
<keyword evidence="5 6" id="KW-0472">Membrane</keyword>
<dbReference type="InterPro" id="IPR030923">
    <property type="entry name" value="LptG"/>
</dbReference>
<keyword evidence="2" id="KW-1003">Cell membrane</keyword>
<sequence>MFSRMFPSRTLALYTARMFLMRTFAFLAGLALILMTLDLLGESARILAVPGNGEAELWKYVSIRMPQIIALFLPFSVLLATLLTFMTLNQNSEITIFKAAGISAHQILAPLMVAGLGIAALNFAFNERVLVRANAEYDRWKANEYRPLAPETRHNREVWVRAGDDLWHAASATGQGTATLLKDVTVYNREADQLVEIIRAEEATPNDRGWTLNMVRRFDVQTGRLQTLPQQTIISPATPQQFTTQGVNADHLPMWELVPAIAALKEAGKPTDQLVAKLNHKISGPLSAVLMPLLGAVAAFGLARSGKLFIRAVAGLALGFAFFVADNFAMAMADFGTYPPWAAAWAPFMLFLLVGESVLIRTEE</sequence>
<dbReference type="AlphaFoldDB" id="A0A501XL82"/>
<evidence type="ECO:0000256" key="1">
    <source>
        <dbReference type="ARBA" id="ARBA00004651"/>
    </source>
</evidence>